<feature type="non-terminal residue" evidence="1">
    <location>
        <position position="32"/>
    </location>
</feature>
<evidence type="ECO:0000313" key="1">
    <source>
        <dbReference type="EMBL" id="CAH9094198.1"/>
    </source>
</evidence>
<dbReference type="OrthoDB" id="10503062at2759"/>
<accession>A0A9P0ZBQ3</accession>
<protein>
    <submittedName>
        <fullName evidence="1">Uncharacterized protein</fullName>
    </submittedName>
</protein>
<keyword evidence="2" id="KW-1185">Reference proteome</keyword>
<dbReference type="AlphaFoldDB" id="A0A9P0ZBQ3"/>
<reference evidence="1" key="1">
    <citation type="submission" date="2022-07" db="EMBL/GenBank/DDBJ databases">
        <authorList>
            <person name="Macas J."/>
            <person name="Novak P."/>
            <person name="Neumann P."/>
        </authorList>
    </citation>
    <scope>NUCLEOTIDE SEQUENCE</scope>
</reference>
<name>A0A9P0ZBQ3_CUSEU</name>
<evidence type="ECO:0000313" key="2">
    <source>
        <dbReference type="Proteomes" id="UP001152484"/>
    </source>
</evidence>
<sequence length="32" mass="3579">MVLENYIKRKYFSGALTLAPPSSVQQNSIDAH</sequence>
<dbReference type="Proteomes" id="UP001152484">
    <property type="component" value="Unassembled WGS sequence"/>
</dbReference>
<dbReference type="EMBL" id="CAMAPE010000031">
    <property type="protein sequence ID" value="CAH9094198.1"/>
    <property type="molecule type" value="Genomic_DNA"/>
</dbReference>
<proteinExistence type="predicted"/>
<comment type="caution">
    <text evidence="1">The sequence shown here is derived from an EMBL/GenBank/DDBJ whole genome shotgun (WGS) entry which is preliminary data.</text>
</comment>
<gene>
    <name evidence="1" type="ORF">CEURO_LOCUS12628</name>
</gene>
<organism evidence="1 2">
    <name type="scientific">Cuscuta europaea</name>
    <name type="common">European dodder</name>
    <dbReference type="NCBI Taxonomy" id="41803"/>
    <lineage>
        <taxon>Eukaryota</taxon>
        <taxon>Viridiplantae</taxon>
        <taxon>Streptophyta</taxon>
        <taxon>Embryophyta</taxon>
        <taxon>Tracheophyta</taxon>
        <taxon>Spermatophyta</taxon>
        <taxon>Magnoliopsida</taxon>
        <taxon>eudicotyledons</taxon>
        <taxon>Gunneridae</taxon>
        <taxon>Pentapetalae</taxon>
        <taxon>asterids</taxon>
        <taxon>lamiids</taxon>
        <taxon>Solanales</taxon>
        <taxon>Convolvulaceae</taxon>
        <taxon>Cuscuteae</taxon>
        <taxon>Cuscuta</taxon>
        <taxon>Cuscuta subgen. Cuscuta</taxon>
    </lineage>
</organism>